<dbReference type="EMBL" id="GITU01010067">
    <property type="protein sequence ID" value="MBC1178770.1"/>
    <property type="molecule type" value="Transcribed_RNA"/>
</dbReference>
<feature type="compositionally biased region" description="Basic and acidic residues" evidence="7">
    <location>
        <begin position="306"/>
        <end position="321"/>
    </location>
</feature>
<dbReference type="InterPro" id="IPR018834">
    <property type="entry name" value="DNA/RNA-bd_Est1-type"/>
</dbReference>
<dbReference type="Proteomes" id="UP000092461">
    <property type="component" value="Unassembled WGS sequence"/>
</dbReference>
<feature type="region of interest" description="Disordered" evidence="7">
    <location>
        <begin position="340"/>
        <end position="485"/>
    </location>
</feature>
<feature type="compositionally biased region" description="Basic residues" evidence="7">
    <location>
        <begin position="293"/>
        <end position="305"/>
    </location>
</feature>
<evidence type="ECO:0000259" key="8">
    <source>
        <dbReference type="SMART" id="SM00670"/>
    </source>
</evidence>
<feature type="region of interest" description="Disordered" evidence="7">
    <location>
        <begin position="527"/>
        <end position="559"/>
    </location>
</feature>
<dbReference type="EnsemblMetazoa" id="LLOJ002934-RA">
    <property type="protein sequence ID" value="LLOJ002934-PA"/>
    <property type="gene ID" value="LLOJ002934"/>
</dbReference>
<dbReference type="Gene3D" id="3.40.50.1010">
    <property type="entry name" value="5'-nuclease"/>
    <property type="match status" value="1"/>
</dbReference>
<feature type="domain" description="PIN" evidence="8">
    <location>
        <begin position="1362"/>
        <end position="1544"/>
    </location>
</feature>
<protein>
    <recommendedName>
        <fullName evidence="8">PIN domain-containing protein</fullName>
    </recommendedName>
</protein>
<dbReference type="Pfam" id="PF13638">
    <property type="entry name" value="PIN_4"/>
    <property type="match status" value="1"/>
</dbReference>
<dbReference type="PANTHER" id="PTHR15696:SF0">
    <property type="entry name" value="TELOMERASE-BINDING PROTEIN EST1A"/>
    <property type="match status" value="1"/>
</dbReference>
<feature type="region of interest" description="Disordered" evidence="7">
    <location>
        <begin position="1"/>
        <end position="161"/>
    </location>
</feature>
<comment type="subcellular location">
    <subcellularLocation>
        <location evidence="2">Cytoplasm</location>
    </subcellularLocation>
    <subcellularLocation>
        <location evidence="1">Nucleus</location>
    </subcellularLocation>
</comment>
<evidence type="ECO:0000256" key="4">
    <source>
        <dbReference type="ARBA" id="ARBA00023161"/>
    </source>
</evidence>
<organism evidence="10 11">
    <name type="scientific">Lutzomyia longipalpis</name>
    <name type="common">Sand fly</name>
    <dbReference type="NCBI Taxonomy" id="7200"/>
    <lineage>
        <taxon>Eukaryota</taxon>
        <taxon>Metazoa</taxon>
        <taxon>Ecdysozoa</taxon>
        <taxon>Arthropoda</taxon>
        <taxon>Hexapoda</taxon>
        <taxon>Insecta</taxon>
        <taxon>Pterygota</taxon>
        <taxon>Neoptera</taxon>
        <taxon>Endopterygota</taxon>
        <taxon>Diptera</taxon>
        <taxon>Nematocera</taxon>
        <taxon>Psychodoidea</taxon>
        <taxon>Psychodidae</taxon>
        <taxon>Lutzomyia</taxon>
        <taxon>Lutzomyia</taxon>
    </lineage>
</organism>
<dbReference type="InterPro" id="IPR011990">
    <property type="entry name" value="TPR-like_helical_dom_sf"/>
</dbReference>
<proteinExistence type="predicted"/>
<keyword evidence="11" id="KW-1185">Reference proteome</keyword>
<dbReference type="CDD" id="cd09885">
    <property type="entry name" value="PIN_Smg6-like"/>
    <property type="match status" value="1"/>
</dbReference>
<sequence>MQQQEQFRGDFRDEHSDMMSDGRKTPNMANPRGDFPDDADGRGGGKQNHQRGANFQRNQRQGAPNSTNVGYNAGNRGKHQDTYGGNQRQVRQASEPRIVPQTLPNYYHGSKERDTRSVEPNLAAREPGKKPPSGRRNSATGDKAPMGNFCRLPPNIGTMPPRFQKKILQEYGLSLDLLNPPPAAPETNNRDGRSIVFTGSNHHAQSSSNWSQTLPMPPRGARGRQRKDSDVTVENVRSRSRSSEVNRQSKVNDRLNQRPYDDERDYHRRWGNEDTNQRGNQRYRQGDEGRSPVRNRHGKMNKTHVNHKEEERITEEVKKPEPLSYPITTIPHLDWAAEVESVDNEKKQQNVQVAQAQTPDQPKSHRRRGKNSSRNSGGSAHKEPEPVFKVPAYPGRRNSQGSVPGSRENSQDRGYRQRTHYNRSRKNSYEYDSVSREASTERYSGRDGSRSSRNRKRNMNSWSSRDNSAETHFMKTSQESLHSIRDPTNWRREINLDEEFKNISNQISTLNIESEKVSKPGMIVLPQGAKTQQNPPRSAPQKSPQQPKTLFDPKNPNQPIVVTAQGRNYTPPDAANHATENYAVADQSQYAGDKYYTSNSNPVWYNPASEAYRQVHNCDLIDSLVQTDHQIQELLVNGVLFREWDTFTLNRRCLKQLLEQFLLRELKFCQQHNVEQHIWKLLYYNTIEMLRKLHAEDATDDGRAFYKDKCLELIDEGSVFFEKLLRKLEQKYNFSVESFVGVNAGTTAKGLKMISLALVSVQKLLLFLGDLARYREQILDTNGYGKARQWYMKAQQILPSNGRPYNQLAVLSIYSKRKVDAVYFYMRSLMSSNPFKSARESLLALFDETRKKYENSQRKREEKNRLRLKEKEHRFGGPLRRETWIHPEGGRRIHRTSPLDPAANRSGDTSEEEELENLEPIELNKRFITSYLHVHGKLITKIGMESFTQCAVQMLREFRALLRISPIPITSLRLLQLASLNMFAIDCTQLRDPSIAPGGRSEIQECAISIALIMFGIMLERFVTIIRETLSPGSTLSTTSGSRQVFGPIITLDGENILPTATGKGNSTKNESGEAARASGAKEHENSRNGKKLLVLNEDARVMLPSIKVWCDWLLCHHVVWNPPPTCSDYKLGSSANHDPWSKLASLVVILENVDINRDILSTERKNDYEIVRLQEDIALAGFTPLMYKAPEEIFCHRDDDIESAQDALRLQKILFVGTDYLCSCEPPVLKKVTYEDGTAEYISVVQNRTDESSDSEMLVESFSDDENETQTVDNQVENVDLCSVEKTSECDVMKGDKEELSVLSKLDSLSNCTDSTAEIRKLLRRKDELERSHKMQERQNQRLQDILQMSTVSVNIEVRPKFLIPDTNCFIDFLEQLKAIASAHPLYQLMVPLVVLNELEGLSRGLKGSIATKSTSNIQSGNNLLTVNTPLAPTLTIFPSTSMSVSSKSDPKHVAMVAEASKNALMFLNSKNPAVKCVTTKGSVLNSSVFTVEDDNSEPLSNDDKILATAVHLCKNNAEEDRDGTRYIVREVVLLTTDRNLRVKSLSRDVPVRELPDFIKWAGLGP</sequence>
<evidence type="ECO:0000313" key="10">
    <source>
        <dbReference type="EnsemblMetazoa" id="LLOJ002934-PA"/>
    </source>
</evidence>
<evidence type="ECO:0000256" key="7">
    <source>
        <dbReference type="SAM" id="MobiDB-lite"/>
    </source>
</evidence>
<feature type="compositionally biased region" description="Basic and acidic residues" evidence="7">
    <location>
        <begin position="7"/>
        <end position="24"/>
    </location>
</feature>
<dbReference type="EMBL" id="AJWK01009568">
    <property type="status" value="NOT_ANNOTATED_CDS"/>
    <property type="molecule type" value="Genomic_DNA"/>
</dbReference>
<dbReference type="SUPFAM" id="SSF48452">
    <property type="entry name" value="TPR-like"/>
    <property type="match status" value="1"/>
</dbReference>
<keyword evidence="5" id="KW-0539">Nucleus</keyword>
<reference evidence="10" key="3">
    <citation type="submission" date="2020-05" db="UniProtKB">
        <authorList>
            <consortium name="EnsemblMetazoa"/>
        </authorList>
    </citation>
    <scope>IDENTIFICATION</scope>
    <source>
        <strain evidence="10">Jacobina</strain>
    </source>
</reference>
<evidence type="ECO:0000256" key="1">
    <source>
        <dbReference type="ARBA" id="ARBA00004123"/>
    </source>
</evidence>
<dbReference type="Pfam" id="PF10373">
    <property type="entry name" value="EST1_DNA_bind"/>
    <property type="match status" value="1"/>
</dbReference>
<dbReference type="PANTHER" id="PTHR15696">
    <property type="entry name" value="SMG-7 SUPPRESSOR WITH MORPHOLOGICAL EFFECT ON GENITALIA PROTEIN 7"/>
    <property type="match status" value="1"/>
</dbReference>
<keyword evidence="6" id="KW-0175">Coiled coil</keyword>
<feature type="region of interest" description="Disordered" evidence="7">
    <location>
        <begin position="1060"/>
        <end position="1086"/>
    </location>
</feature>
<dbReference type="EMBL" id="AJWK01009569">
    <property type="status" value="NOT_ANNOTATED_CDS"/>
    <property type="molecule type" value="Genomic_DNA"/>
</dbReference>
<feature type="compositionally biased region" description="Polar residues" evidence="7">
    <location>
        <begin position="529"/>
        <end position="548"/>
    </location>
</feature>
<dbReference type="GO" id="GO:0005697">
    <property type="term" value="C:telomerase holoenzyme complex"/>
    <property type="evidence" value="ECO:0007669"/>
    <property type="project" value="TreeGrafter"/>
</dbReference>
<evidence type="ECO:0000313" key="9">
    <source>
        <dbReference type="EMBL" id="MBC1178770.1"/>
    </source>
</evidence>
<dbReference type="SUPFAM" id="SSF88723">
    <property type="entry name" value="PIN domain-like"/>
    <property type="match status" value="1"/>
</dbReference>
<evidence type="ECO:0000256" key="3">
    <source>
        <dbReference type="ARBA" id="ARBA00022490"/>
    </source>
</evidence>
<dbReference type="GO" id="GO:0005737">
    <property type="term" value="C:cytoplasm"/>
    <property type="evidence" value="ECO:0007669"/>
    <property type="project" value="UniProtKB-SubCell"/>
</dbReference>
<evidence type="ECO:0000256" key="5">
    <source>
        <dbReference type="ARBA" id="ARBA00023242"/>
    </source>
</evidence>
<feature type="compositionally biased region" description="Polar residues" evidence="7">
    <location>
        <begin position="83"/>
        <end position="92"/>
    </location>
</feature>
<evidence type="ECO:0000313" key="11">
    <source>
        <dbReference type="Proteomes" id="UP000092461"/>
    </source>
</evidence>
<dbReference type="InterPro" id="IPR029060">
    <property type="entry name" value="PIN-like_dom_sf"/>
</dbReference>
<dbReference type="InterPro" id="IPR002716">
    <property type="entry name" value="PIN_dom"/>
</dbReference>
<dbReference type="InterPro" id="IPR045153">
    <property type="entry name" value="Est1/Ebs1-like"/>
</dbReference>
<reference evidence="9" key="2">
    <citation type="journal article" date="2020" name="BMC">
        <title>Leishmania infection induces a limited differential gene expression in the sand fly midgut.</title>
        <authorList>
            <person name="Coutinho-Abreu I.V."/>
            <person name="Serafim T.D."/>
            <person name="Meneses C."/>
            <person name="Kamhawi S."/>
            <person name="Oliveira F."/>
            <person name="Valenzuela J.G."/>
        </authorList>
    </citation>
    <scope>NUCLEOTIDE SEQUENCE</scope>
    <source>
        <strain evidence="9">Jacobina</strain>
        <tissue evidence="9">Midgut</tissue>
    </source>
</reference>
<dbReference type="Gene3D" id="1.25.40.10">
    <property type="entry name" value="Tetratricopeptide repeat domain"/>
    <property type="match status" value="1"/>
</dbReference>
<feature type="region of interest" description="Disordered" evidence="7">
    <location>
        <begin position="886"/>
        <end position="916"/>
    </location>
</feature>
<dbReference type="VEuPathDB" id="VectorBase:LLOJ002934"/>
<dbReference type="InterPro" id="IPR019458">
    <property type="entry name" value="Est1-like_N"/>
</dbReference>
<feature type="compositionally biased region" description="Polar residues" evidence="7">
    <location>
        <begin position="50"/>
        <end position="70"/>
    </location>
</feature>
<dbReference type="GO" id="GO:0070034">
    <property type="term" value="F:telomerase RNA binding"/>
    <property type="evidence" value="ECO:0007669"/>
    <property type="project" value="TreeGrafter"/>
</dbReference>
<dbReference type="EMBL" id="AJWK01009567">
    <property type="status" value="NOT_ANNOTATED_CDS"/>
    <property type="molecule type" value="Genomic_DNA"/>
</dbReference>
<dbReference type="GO" id="GO:0000184">
    <property type="term" value="P:nuclear-transcribed mRNA catabolic process, nonsense-mediated decay"/>
    <property type="evidence" value="ECO:0007669"/>
    <property type="project" value="UniProtKB-KW"/>
</dbReference>
<reference evidence="11" key="1">
    <citation type="submission" date="2012-05" db="EMBL/GenBank/DDBJ databases">
        <title>Whole Genome Assembly of Lutzomyia longipalpis.</title>
        <authorList>
            <person name="Richards S."/>
            <person name="Qu C."/>
            <person name="Dillon R."/>
            <person name="Worley K."/>
            <person name="Scherer S."/>
            <person name="Batterton M."/>
            <person name="Taylor A."/>
            <person name="Hawes A."/>
            <person name="Hernandez B."/>
            <person name="Kovar C."/>
            <person name="Mandapat C."/>
            <person name="Pham C."/>
            <person name="Qu C."/>
            <person name="Jing C."/>
            <person name="Bess C."/>
            <person name="Bandaranaike D."/>
            <person name="Ngo D."/>
            <person name="Ongeri F."/>
            <person name="Arias F."/>
            <person name="Lara F."/>
            <person name="Weissenberger G."/>
            <person name="Kamau G."/>
            <person name="Han H."/>
            <person name="Shen H."/>
            <person name="Dinh H."/>
            <person name="Khalil I."/>
            <person name="Jones J."/>
            <person name="Shafer J."/>
            <person name="Jayaseelan J."/>
            <person name="Quiroz J."/>
            <person name="Blankenburg K."/>
            <person name="Nguyen L."/>
            <person name="Jackson L."/>
            <person name="Francisco L."/>
            <person name="Tang L.-Y."/>
            <person name="Pu L.-L."/>
            <person name="Perales L."/>
            <person name="Lorensuhewa L."/>
            <person name="Munidasa M."/>
            <person name="Coyle M."/>
            <person name="Taylor M."/>
            <person name="Puazo M."/>
            <person name="Firestine M."/>
            <person name="Scheel M."/>
            <person name="Javaid M."/>
            <person name="Wang M."/>
            <person name="Li M."/>
            <person name="Tabassum N."/>
            <person name="Saada N."/>
            <person name="Osuji N."/>
            <person name="Aqrawi P."/>
            <person name="Fu Q."/>
            <person name="Thornton R."/>
            <person name="Raj R."/>
            <person name="Goodspeed R."/>
            <person name="Mata R."/>
            <person name="Najjar R."/>
            <person name="Gubbala S."/>
            <person name="Lee S."/>
            <person name="Denson S."/>
            <person name="Patil S."/>
            <person name="Macmil S."/>
            <person name="Qi S."/>
            <person name="Matskevitch T."/>
            <person name="Palculict T."/>
            <person name="Mathew T."/>
            <person name="Vee V."/>
            <person name="Velamala V."/>
            <person name="Korchina V."/>
            <person name="Cai W."/>
            <person name="Liu W."/>
            <person name="Dai W."/>
            <person name="Zou X."/>
            <person name="Zhu Y."/>
            <person name="Zhang Y."/>
            <person name="Wu Y.-Q."/>
            <person name="Xin Y."/>
            <person name="Nazarath L."/>
            <person name="Kovar C."/>
            <person name="Han Y."/>
            <person name="Muzny D."/>
            <person name="Gibbs R."/>
        </authorList>
    </citation>
    <scope>NUCLEOTIDE SEQUENCE [LARGE SCALE GENOMIC DNA]</scope>
    <source>
        <strain evidence="11">Jacobina</strain>
    </source>
</reference>
<evidence type="ECO:0000256" key="2">
    <source>
        <dbReference type="ARBA" id="ARBA00004496"/>
    </source>
</evidence>
<feature type="compositionally biased region" description="Basic and acidic residues" evidence="7">
    <location>
        <begin position="250"/>
        <end position="276"/>
    </location>
</feature>
<dbReference type="GO" id="GO:0042162">
    <property type="term" value="F:telomeric DNA binding"/>
    <property type="evidence" value="ECO:0007669"/>
    <property type="project" value="TreeGrafter"/>
</dbReference>
<feature type="region of interest" description="Disordered" evidence="7">
    <location>
        <begin position="176"/>
        <end position="326"/>
    </location>
</feature>
<dbReference type="SMART" id="SM00670">
    <property type="entry name" value="PINc"/>
    <property type="match status" value="1"/>
</dbReference>
<keyword evidence="3" id="KW-0963">Cytoplasm</keyword>
<feature type="compositionally biased region" description="Basic and acidic residues" evidence="7">
    <location>
        <begin position="427"/>
        <end position="450"/>
    </location>
</feature>
<accession>A0A1B0CF14</accession>
<evidence type="ECO:0000256" key="6">
    <source>
        <dbReference type="SAM" id="Coils"/>
    </source>
</evidence>
<dbReference type="VEuPathDB" id="VectorBase:LLONM1_010710"/>
<dbReference type="Pfam" id="PF10374">
    <property type="entry name" value="EST1"/>
    <property type="match status" value="1"/>
</dbReference>
<keyword evidence="4" id="KW-0866">Nonsense-mediated mRNA decay</keyword>
<feature type="compositionally biased region" description="Basic residues" evidence="7">
    <location>
        <begin position="416"/>
        <end position="426"/>
    </location>
</feature>
<feature type="coiled-coil region" evidence="6">
    <location>
        <begin position="1313"/>
        <end position="1347"/>
    </location>
</feature>
<feature type="compositionally biased region" description="Polar residues" evidence="7">
    <location>
        <begin position="197"/>
        <end position="214"/>
    </location>
</feature>
<name>A0A1B0CF14_LUTLO</name>